<dbReference type="AlphaFoldDB" id="A0A2P2JUR4"/>
<dbReference type="SUPFAM" id="SSF51445">
    <property type="entry name" value="(Trans)glycosidases"/>
    <property type="match status" value="1"/>
</dbReference>
<reference evidence="1" key="1">
    <citation type="submission" date="2018-02" db="EMBL/GenBank/DDBJ databases">
        <title>Rhizophora mucronata_Transcriptome.</title>
        <authorList>
            <person name="Meera S.P."/>
            <person name="Sreeshan A."/>
            <person name="Augustine A."/>
        </authorList>
    </citation>
    <scope>NUCLEOTIDE SEQUENCE</scope>
    <source>
        <tissue evidence="1">Leaf</tissue>
    </source>
</reference>
<dbReference type="InterPro" id="IPR017853">
    <property type="entry name" value="GH"/>
</dbReference>
<dbReference type="Gene3D" id="3.20.20.80">
    <property type="entry name" value="Glycosidases"/>
    <property type="match status" value="1"/>
</dbReference>
<dbReference type="EMBL" id="GGEC01016712">
    <property type="protein sequence ID" value="MBW97195.1"/>
    <property type="molecule type" value="Transcribed_RNA"/>
</dbReference>
<name>A0A2P2JUR4_RHIMU</name>
<proteinExistence type="predicted"/>
<protein>
    <submittedName>
        <fullName evidence="1">Beta-amylase 2ic isoform X1</fullName>
    </submittedName>
</protein>
<evidence type="ECO:0000313" key="1">
    <source>
        <dbReference type="EMBL" id="MBW97195.1"/>
    </source>
</evidence>
<sequence length="51" mass="5896">MFKKHDVTLNFTCLEMSTLDQKEGFPEALADPEGLVWQIGDENRLICCFNF</sequence>
<accession>A0A2P2JUR4</accession>
<organism evidence="1">
    <name type="scientific">Rhizophora mucronata</name>
    <name type="common">Asiatic mangrove</name>
    <dbReference type="NCBI Taxonomy" id="61149"/>
    <lineage>
        <taxon>Eukaryota</taxon>
        <taxon>Viridiplantae</taxon>
        <taxon>Streptophyta</taxon>
        <taxon>Embryophyta</taxon>
        <taxon>Tracheophyta</taxon>
        <taxon>Spermatophyta</taxon>
        <taxon>Magnoliopsida</taxon>
        <taxon>eudicotyledons</taxon>
        <taxon>Gunneridae</taxon>
        <taxon>Pentapetalae</taxon>
        <taxon>rosids</taxon>
        <taxon>fabids</taxon>
        <taxon>Malpighiales</taxon>
        <taxon>Rhizophoraceae</taxon>
        <taxon>Rhizophora</taxon>
    </lineage>
</organism>